<feature type="transmembrane region" description="Helical" evidence="9">
    <location>
        <begin position="153"/>
        <end position="173"/>
    </location>
</feature>
<keyword evidence="2" id="KW-1003">Cell membrane</keyword>
<dbReference type="InterPro" id="IPR050487">
    <property type="entry name" value="FtsQ_DivIB"/>
</dbReference>
<evidence type="ECO:0000256" key="8">
    <source>
        <dbReference type="SAM" id="MobiDB-lite"/>
    </source>
</evidence>
<evidence type="ECO:0000256" key="1">
    <source>
        <dbReference type="ARBA" id="ARBA00004370"/>
    </source>
</evidence>
<dbReference type="Pfam" id="PF03799">
    <property type="entry name" value="FtsQ_DivIB_C"/>
    <property type="match status" value="1"/>
</dbReference>
<keyword evidence="7" id="KW-0131">Cell cycle</keyword>
<evidence type="ECO:0000256" key="9">
    <source>
        <dbReference type="SAM" id="Phobius"/>
    </source>
</evidence>
<dbReference type="EMBL" id="FUKR01000032">
    <property type="protein sequence ID" value="SJN27710.1"/>
    <property type="molecule type" value="Genomic_DNA"/>
</dbReference>
<feature type="compositionally biased region" description="Basic residues" evidence="8">
    <location>
        <begin position="123"/>
        <end position="135"/>
    </location>
</feature>
<accession>A0A1R4J6J8</accession>
<sequence>MKRPPGFGPRPGDEPGDEEQSAPSGSAPDQAPEQAPVDLLSARARSRRAASAIPTVPTSPDADRSPGASGSTSDASARLPRGESPSGTRIGRSEPTTDPIVVDAGRGHTADERFSGPTDAPRLPRRRRASRAPRPVRREARRFTSRSRGPRRWWLVGAAAVAGVGALALALSYTPIFSVREVSVIGADRVDVSRVEAALSDQLGRPFPFVDEAEVKAALISFPLIETYQLEARPPSELVVRIVERTPIGALESDSRFSVVDGAGVVVEVTGDRPEGVPLIVVDGGTQGRGFVAASEVLRSLPEDVASRVDRVQAATTDSVTLSLDGGQTVAWGSAEESALKGRVLEALQANFPDAKGYDVSSPDVPLTS</sequence>
<dbReference type="Pfam" id="PF08478">
    <property type="entry name" value="POTRA_1"/>
    <property type="match status" value="1"/>
</dbReference>
<keyword evidence="5 9" id="KW-1133">Transmembrane helix</keyword>
<dbReference type="PANTHER" id="PTHR37820">
    <property type="entry name" value="CELL DIVISION PROTEIN DIVIB"/>
    <property type="match status" value="1"/>
</dbReference>
<evidence type="ECO:0000256" key="3">
    <source>
        <dbReference type="ARBA" id="ARBA00022618"/>
    </source>
</evidence>
<keyword evidence="3 11" id="KW-0132">Cell division</keyword>
<keyword evidence="6 9" id="KW-0472">Membrane</keyword>
<dbReference type="InterPro" id="IPR013685">
    <property type="entry name" value="POTRA_FtsQ_type"/>
</dbReference>
<feature type="domain" description="POTRA" evidence="10">
    <location>
        <begin position="177"/>
        <end position="245"/>
    </location>
</feature>
<dbReference type="Proteomes" id="UP000196778">
    <property type="component" value="Unassembled WGS sequence"/>
</dbReference>
<dbReference type="InterPro" id="IPR005548">
    <property type="entry name" value="Cell_div_FtsQ/DivIB_C"/>
</dbReference>
<dbReference type="AlphaFoldDB" id="A0A1R4J6J8"/>
<dbReference type="GO" id="GO:0005886">
    <property type="term" value="C:plasma membrane"/>
    <property type="evidence" value="ECO:0007669"/>
    <property type="project" value="TreeGrafter"/>
</dbReference>
<keyword evidence="4 9" id="KW-0812">Transmembrane</keyword>
<gene>
    <name evidence="11" type="ORF">FM119_05820</name>
</gene>
<dbReference type="GO" id="GO:0051301">
    <property type="term" value="P:cell division"/>
    <property type="evidence" value="ECO:0007669"/>
    <property type="project" value="UniProtKB-KW"/>
</dbReference>
<name>A0A1R4J6J8_9MICO</name>
<dbReference type="OrthoDB" id="4793367at2"/>
<dbReference type="Gene3D" id="3.10.20.310">
    <property type="entry name" value="membrane protein fhac"/>
    <property type="match status" value="1"/>
</dbReference>
<keyword evidence="12" id="KW-1185">Reference proteome</keyword>
<dbReference type="PROSITE" id="PS51779">
    <property type="entry name" value="POTRA"/>
    <property type="match status" value="1"/>
</dbReference>
<feature type="region of interest" description="Disordered" evidence="8">
    <location>
        <begin position="1"/>
        <end position="144"/>
    </location>
</feature>
<reference evidence="12" key="1">
    <citation type="submission" date="2017-02" db="EMBL/GenBank/DDBJ databases">
        <authorList>
            <person name="Dridi B."/>
        </authorList>
    </citation>
    <scope>NUCLEOTIDE SEQUENCE [LARGE SCALE GENOMIC DNA]</scope>
    <source>
        <strain evidence="12">EB411</strain>
    </source>
</reference>
<evidence type="ECO:0000256" key="7">
    <source>
        <dbReference type="ARBA" id="ARBA00023306"/>
    </source>
</evidence>
<evidence type="ECO:0000313" key="12">
    <source>
        <dbReference type="Proteomes" id="UP000196778"/>
    </source>
</evidence>
<evidence type="ECO:0000259" key="10">
    <source>
        <dbReference type="PROSITE" id="PS51779"/>
    </source>
</evidence>
<dbReference type="PANTHER" id="PTHR37820:SF1">
    <property type="entry name" value="CELL DIVISION PROTEIN FTSQ"/>
    <property type="match status" value="1"/>
</dbReference>
<evidence type="ECO:0000256" key="6">
    <source>
        <dbReference type="ARBA" id="ARBA00023136"/>
    </source>
</evidence>
<evidence type="ECO:0000313" key="11">
    <source>
        <dbReference type="EMBL" id="SJN27710.1"/>
    </source>
</evidence>
<organism evidence="11 12">
    <name type="scientific">Mycetocola reblochoni REB411</name>
    <dbReference type="NCBI Taxonomy" id="1255698"/>
    <lineage>
        <taxon>Bacteria</taxon>
        <taxon>Bacillati</taxon>
        <taxon>Actinomycetota</taxon>
        <taxon>Actinomycetes</taxon>
        <taxon>Micrococcales</taxon>
        <taxon>Microbacteriaceae</taxon>
        <taxon>Mycetocola</taxon>
    </lineage>
</organism>
<comment type="subcellular location">
    <subcellularLocation>
        <location evidence="1">Membrane</location>
    </subcellularLocation>
</comment>
<evidence type="ECO:0000256" key="5">
    <source>
        <dbReference type="ARBA" id="ARBA00022989"/>
    </source>
</evidence>
<proteinExistence type="predicted"/>
<evidence type="ECO:0000256" key="4">
    <source>
        <dbReference type="ARBA" id="ARBA00022692"/>
    </source>
</evidence>
<evidence type="ECO:0000256" key="2">
    <source>
        <dbReference type="ARBA" id="ARBA00022475"/>
    </source>
</evidence>
<feature type="compositionally biased region" description="Basic and acidic residues" evidence="8">
    <location>
        <begin position="105"/>
        <end position="114"/>
    </location>
</feature>
<dbReference type="InterPro" id="IPR034746">
    <property type="entry name" value="POTRA"/>
</dbReference>
<protein>
    <submittedName>
        <fullName evidence="11">Cell division protein FtsQ</fullName>
    </submittedName>
</protein>